<dbReference type="CDD" id="cd08070">
    <property type="entry name" value="MPN_like"/>
    <property type="match status" value="1"/>
</dbReference>
<evidence type="ECO:0000313" key="7">
    <source>
        <dbReference type="EMBL" id="MBJ7602908.1"/>
    </source>
</evidence>
<comment type="caution">
    <text evidence="7">The sequence shown here is derived from an EMBL/GenBank/DDBJ whole genome shotgun (WGS) entry which is preliminary data.</text>
</comment>
<name>A0A934KHE8_9BACT</name>
<evidence type="ECO:0000256" key="5">
    <source>
        <dbReference type="ARBA" id="ARBA00023049"/>
    </source>
</evidence>
<dbReference type="InterPro" id="IPR028090">
    <property type="entry name" value="JAB_dom_prok"/>
</dbReference>
<dbReference type="InterPro" id="IPR037518">
    <property type="entry name" value="MPN"/>
</dbReference>
<organism evidence="7 8">
    <name type="scientific">Candidatus Dormiibacter inghamiae</name>
    <dbReference type="NCBI Taxonomy" id="3127013"/>
    <lineage>
        <taxon>Bacteria</taxon>
        <taxon>Bacillati</taxon>
        <taxon>Candidatus Dormiibacterota</taxon>
        <taxon>Candidatus Dormibacteria</taxon>
        <taxon>Candidatus Dormibacterales</taxon>
        <taxon>Candidatus Dormibacteraceae</taxon>
        <taxon>Candidatus Dormiibacter</taxon>
    </lineage>
</organism>
<dbReference type="SMART" id="SM00232">
    <property type="entry name" value="JAB_MPN"/>
    <property type="match status" value="1"/>
</dbReference>
<dbReference type="InterPro" id="IPR000555">
    <property type="entry name" value="JAMM/MPN+_dom"/>
</dbReference>
<evidence type="ECO:0000259" key="6">
    <source>
        <dbReference type="PROSITE" id="PS50249"/>
    </source>
</evidence>
<keyword evidence="4" id="KW-0862">Zinc</keyword>
<dbReference type="GO" id="GO:0008235">
    <property type="term" value="F:metalloexopeptidase activity"/>
    <property type="evidence" value="ECO:0007669"/>
    <property type="project" value="TreeGrafter"/>
</dbReference>
<dbReference type="RefSeq" id="WP_338178030.1">
    <property type="nucleotide sequence ID" value="NZ_JAEKNQ010000028.1"/>
</dbReference>
<accession>A0A934KHE8</accession>
<reference evidence="7 8" key="1">
    <citation type="submission" date="2020-10" db="EMBL/GenBank/DDBJ databases">
        <title>Ca. Dormibacterota MAGs.</title>
        <authorList>
            <person name="Montgomery K."/>
        </authorList>
    </citation>
    <scope>NUCLEOTIDE SEQUENCE [LARGE SCALE GENOMIC DNA]</scope>
    <source>
        <strain evidence="7">SC8811_S16_3</strain>
    </source>
</reference>
<dbReference type="PROSITE" id="PS50249">
    <property type="entry name" value="MPN"/>
    <property type="match status" value="1"/>
</dbReference>
<evidence type="ECO:0000256" key="4">
    <source>
        <dbReference type="ARBA" id="ARBA00022833"/>
    </source>
</evidence>
<dbReference type="Proteomes" id="UP000620075">
    <property type="component" value="Unassembled WGS sequence"/>
</dbReference>
<dbReference type="Gene3D" id="3.40.140.10">
    <property type="entry name" value="Cytidine Deaminase, domain 2"/>
    <property type="match status" value="1"/>
</dbReference>
<proteinExistence type="predicted"/>
<keyword evidence="1" id="KW-0645">Protease</keyword>
<feature type="domain" description="MPN" evidence="6">
    <location>
        <begin position="1"/>
        <end position="134"/>
    </location>
</feature>
<sequence length="136" mass="15262">MKIDRAALDEIRRHAEAGYPHEICGLLVAVKGASVISETRPIRNTVVDRARDRYELDPIEYIRAQKECDERGLDVLGYYHSHPDHPAKASSTDAQRSWAGASYLIVSCVNGRCVDQNSFRAERDGGPLRREELIVA</sequence>
<dbReference type="EMBL" id="JAEKNQ010000028">
    <property type="protein sequence ID" value="MBJ7602908.1"/>
    <property type="molecule type" value="Genomic_DNA"/>
</dbReference>
<protein>
    <submittedName>
        <fullName evidence="7">M67 family metallopeptidase</fullName>
    </submittedName>
</protein>
<dbReference type="InterPro" id="IPR051929">
    <property type="entry name" value="VirAsm_ModProt"/>
</dbReference>
<dbReference type="AlphaFoldDB" id="A0A934KHE8"/>
<dbReference type="Pfam" id="PF14464">
    <property type="entry name" value="Prok-JAB"/>
    <property type="match status" value="1"/>
</dbReference>
<dbReference type="GO" id="GO:0008270">
    <property type="term" value="F:zinc ion binding"/>
    <property type="evidence" value="ECO:0007669"/>
    <property type="project" value="TreeGrafter"/>
</dbReference>
<dbReference type="PANTHER" id="PTHR34858:SF1">
    <property type="entry name" value="CYSO-CYSTEINE PEPTIDASE"/>
    <property type="match status" value="1"/>
</dbReference>
<keyword evidence="5" id="KW-0482">Metalloprotease</keyword>
<evidence type="ECO:0000256" key="1">
    <source>
        <dbReference type="ARBA" id="ARBA00022670"/>
    </source>
</evidence>
<keyword evidence="2" id="KW-0479">Metal-binding</keyword>
<dbReference type="PANTHER" id="PTHR34858">
    <property type="entry name" value="CYSO-CYSTEINE PEPTIDASE"/>
    <property type="match status" value="1"/>
</dbReference>
<gene>
    <name evidence="7" type="ORF">JF888_06915</name>
</gene>
<keyword evidence="3" id="KW-0378">Hydrolase</keyword>
<evidence type="ECO:0000313" key="8">
    <source>
        <dbReference type="Proteomes" id="UP000620075"/>
    </source>
</evidence>
<dbReference type="GO" id="GO:0006508">
    <property type="term" value="P:proteolysis"/>
    <property type="evidence" value="ECO:0007669"/>
    <property type="project" value="UniProtKB-KW"/>
</dbReference>
<dbReference type="SUPFAM" id="SSF102712">
    <property type="entry name" value="JAB1/MPN domain"/>
    <property type="match status" value="1"/>
</dbReference>
<evidence type="ECO:0000256" key="2">
    <source>
        <dbReference type="ARBA" id="ARBA00022723"/>
    </source>
</evidence>
<dbReference type="FunFam" id="3.40.140.10:FF:000085">
    <property type="entry name" value="Mov34/MPN/PAD-1 family protein"/>
    <property type="match status" value="1"/>
</dbReference>
<evidence type="ECO:0000256" key="3">
    <source>
        <dbReference type="ARBA" id="ARBA00022801"/>
    </source>
</evidence>